<dbReference type="CDD" id="cd03216">
    <property type="entry name" value="ABC_Carb_Monos_I"/>
    <property type="match status" value="1"/>
</dbReference>
<evidence type="ECO:0000256" key="2">
    <source>
        <dbReference type="ARBA" id="ARBA00022840"/>
    </source>
</evidence>
<proteinExistence type="predicted"/>
<evidence type="ECO:0000259" key="3">
    <source>
        <dbReference type="PROSITE" id="PS50893"/>
    </source>
</evidence>
<dbReference type="EMBL" id="QMPY01000084">
    <property type="protein sequence ID" value="RLE07565.1"/>
    <property type="molecule type" value="Genomic_DNA"/>
</dbReference>
<dbReference type="PROSITE" id="PS50893">
    <property type="entry name" value="ABC_TRANSPORTER_2"/>
    <property type="match status" value="1"/>
</dbReference>
<evidence type="ECO:0000313" key="4">
    <source>
        <dbReference type="EMBL" id="RLE07565.1"/>
    </source>
</evidence>
<dbReference type="Gene3D" id="3.40.50.300">
    <property type="entry name" value="P-loop containing nucleotide triphosphate hydrolases"/>
    <property type="match status" value="1"/>
</dbReference>
<dbReference type="InterPro" id="IPR003439">
    <property type="entry name" value="ABC_transporter-like_ATP-bd"/>
</dbReference>
<reference evidence="4 5" key="1">
    <citation type="submission" date="2018-06" db="EMBL/GenBank/DDBJ databases">
        <title>Extensive metabolic versatility and redundancy in microbially diverse, dynamic hydrothermal sediments.</title>
        <authorList>
            <person name="Dombrowski N."/>
            <person name="Teske A."/>
            <person name="Baker B.J."/>
        </authorList>
    </citation>
    <scope>NUCLEOTIDE SEQUENCE [LARGE SCALE GENOMIC DNA]</scope>
    <source>
        <strain evidence="4">B7_G13</strain>
    </source>
</reference>
<dbReference type="InterPro" id="IPR027417">
    <property type="entry name" value="P-loop_NTPase"/>
</dbReference>
<gene>
    <name evidence="4" type="ORF">DRZ78_02770</name>
</gene>
<comment type="caution">
    <text evidence="4">The sequence shown here is derived from an EMBL/GenBank/DDBJ whole genome shotgun (WGS) entry which is preliminary data.</text>
</comment>
<dbReference type="GO" id="GO:0016887">
    <property type="term" value="F:ATP hydrolysis activity"/>
    <property type="evidence" value="ECO:0007669"/>
    <property type="project" value="InterPro"/>
</dbReference>
<feature type="domain" description="ABC transporter" evidence="3">
    <location>
        <begin position="1"/>
        <end position="239"/>
    </location>
</feature>
<keyword evidence="2 4" id="KW-0067">ATP-binding</keyword>
<dbReference type="InterPro" id="IPR050107">
    <property type="entry name" value="ABC_carbohydrate_import_ATPase"/>
</dbReference>
<evidence type="ECO:0000256" key="1">
    <source>
        <dbReference type="ARBA" id="ARBA00022741"/>
    </source>
</evidence>
<name>A0A662D4X1_UNCAE</name>
<keyword evidence="1" id="KW-0547">Nucleotide-binding</keyword>
<accession>A0A662D4X1</accession>
<dbReference type="SUPFAM" id="SSF52540">
    <property type="entry name" value="P-loop containing nucleoside triphosphate hydrolases"/>
    <property type="match status" value="1"/>
</dbReference>
<dbReference type="SMART" id="SM00382">
    <property type="entry name" value="AAA"/>
    <property type="match status" value="1"/>
</dbReference>
<sequence>MRKISKSFGMVKALQAVDLKLYHNEVLGLVGDNAAGKSTLVKILSGVYAPDEGEIFIEGKKVNFTSPADSRKLGIEMIYQDLALVPNLSIAGNIFLGREPVKNLLGMRILDKKRMFEESREIITKLGIDVESTKIKSENLSGGQRQTVAVGRAVFFKPRVVIMDEPTAALSVKGIKRVLELIKELRERGISIIFISHRLPNIFAVADRIVILRAGRRVGDRITRDTAPEEIIELMVGISQDNES</sequence>
<dbReference type="AlphaFoldDB" id="A0A662D4X1"/>
<dbReference type="Pfam" id="PF00005">
    <property type="entry name" value="ABC_tran"/>
    <property type="match status" value="1"/>
</dbReference>
<dbReference type="PANTHER" id="PTHR43790:SF8">
    <property type="entry name" value="SUGAR ABC TRANSPORTER ATP-BINDING PROTEIN"/>
    <property type="match status" value="1"/>
</dbReference>
<dbReference type="InterPro" id="IPR003593">
    <property type="entry name" value="AAA+_ATPase"/>
</dbReference>
<dbReference type="Proteomes" id="UP000277457">
    <property type="component" value="Unassembled WGS sequence"/>
</dbReference>
<dbReference type="GO" id="GO:0005524">
    <property type="term" value="F:ATP binding"/>
    <property type="evidence" value="ECO:0007669"/>
    <property type="project" value="UniProtKB-KW"/>
</dbReference>
<dbReference type="PANTHER" id="PTHR43790">
    <property type="entry name" value="CARBOHYDRATE TRANSPORT ATP-BINDING PROTEIN MG119-RELATED"/>
    <property type="match status" value="1"/>
</dbReference>
<evidence type="ECO:0000313" key="5">
    <source>
        <dbReference type="Proteomes" id="UP000277457"/>
    </source>
</evidence>
<protein>
    <submittedName>
        <fullName evidence="4">Sugar ABC transporter ATP-binding protein</fullName>
    </submittedName>
</protein>
<organism evidence="4 5">
    <name type="scientific">Aerophobetes bacterium</name>
    <dbReference type="NCBI Taxonomy" id="2030807"/>
    <lineage>
        <taxon>Bacteria</taxon>
        <taxon>Candidatus Aerophobota</taxon>
    </lineage>
</organism>